<evidence type="ECO:0000313" key="6">
    <source>
        <dbReference type="EMBL" id="THH00077.1"/>
    </source>
</evidence>
<dbReference type="PANTHER" id="PTHR19857:SF19">
    <property type="entry name" value="26S PROTEASOME REGULATORY SUBUNIT RPN14"/>
    <property type="match status" value="1"/>
</dbReference>
<dbReference type="PANTHER" id="PTHR19857">
    <property type="entry name" value="MITOCHONDRIAL DIVISION PROTEIN 1-RELATED"/>
    <property type="match status" value="1"/>
</dbReference>
<dbReference type="PROSITE" id="PS00678">
    <property type="entry name" value="WD_REPEATS_1"/>
    <property type="match status" value="1"/>
</dbReference>
<organism evidence="6 7">
    <name type="scientific">Hermanssonia centrifuga</name>
    <dbReference type="NCBI Taxonomy" id="98765"/>
    <lineage>
        <taxon>Eukaryota</taxon>
        <taxon>Fungi</taxon>
        <taxon>Dikarya</taxon>
        <taxon>Basidiomycota</taxon>
        <taxon>Agaricomycotina</taxon>
        <taxon>Agaricomycetes</taxon>
        <taxon>Polyporales</taxon>
        <taxon>Meruliaceae</taxon>
        <taxon>Hermanssonia</taxon>
    </lineage>
</organism>
<dbReference type="InterPro" id="IPR001680">
    <property type="entry name" value="WD40_rpt"/>
</dbReference>
<dbReference type="InterPro" id="IPR019775">
    <property type="entry name" value="WD40_repeat_CS"/>
</dbReference>
<dbReference type="GO" id="GO:0000502">
    <property type="term" value="C:proteasome complex"/>
    <property type="evidence" value="ECO:0007669"/>
    <property type="project" value="UniProtKB-KW"/>
</dbReference>
<keyword evidence="7" id="KW-1185">Reference proteome</keyword>
<evidence type="ECO:0000256" key="4">
    <source>
        <dbReference type="ARBA" id="ARBA00038321"/>
    </source>
</evidence>
<evidence type="ECO:0000313" key="7">
    <source>
        <dbReference type="Proteomes" id="UP000309038"/>
    </source>
</evidence>
<keyword evidence="1 5" id="KW-0853">WD repeat</keyword>
<dbReference type="PROSITE" id="PS50294">
    <property type="entry name" value="WD_REPEATS_REGION"/>
    <property type="match status" value="1"/>
</dbReference>
<dbReference type="InterPro" id="IPR051179">
    <property type="entry name" value="WD_repeat_multifunction"/>
</dbReference>
<dbReference type="AlphaFoldDB" id="A0A4S4KPG6"/>
<dbReference type="PROSITE" id="PS50082">
    <property type="entry name" value="WD_REPEATS_2"/>
    <property type="match status" value="1"/>
</dbReference>
<keyword evidence="2" id="KW-0677">Repeat</keyword>
<dbReference type="EMBL" id="SGPJ01000060">
    <property type="protein sequence ID" value="THH00077.1"/>
    <property type="molecule type" value="Genomic_DNA"/>
</dbReference>
<proteinExistence type="inferred from homology"/>
<reference evidence="6 7" key="1">
    <citation type="submission" date="2019-02" db="EMBL/GenBank/DDBJ databases">
        <title>Genome sequencing of the rare red list fungi Phlebia centrifuga.</title>
        <authorList>
            <person name="Buettner E."/>
            <person name="Kellner H."/>
        </authorList>
    </citation>
    <scope>NUCLEOTIDE SEQUENCE [LARGE SCALE GENOMIC DNA]</scope>
    <source>
        <strain evidence="6 7">DSM 108282</strain>
    </source>
</reference>
<protein>
    <submittedName>
        <fullName evidence="6">Uncharacterized protein</fullName>
    </submittedName>
</protein>
<dbReference type="Gene3D" id="2.130.10.10">
    <property type="entry name" value="YVTN repeat-like/Quinoprotein amine dehydrogenase"/>
    <property type="match status" value="1"/>
</dbReference>
<gene>
    <name evidence="6" type="ORF">EW026_g2405</name>
</gene>
<feature type="repeat" description="WD" evidence="5">
    <location>
        <begin position="211"/>
        <end position="252"/>
    </location>
</feature>
<comment type="caution">
    <text evidence="6">The sequence shown here is derived from an EMBL/GenBank/DDBJ whole genome shotgun (WGS) entry which is preliminary data.</text>
</comment>
<evidence type="ECO:0000256" key="3">
    <source>
        <dbReference type="ARBA" id="ARBA00022942"/>
    </source>
</evidence>
<dbReference type="SMART" id="SM00320">
    <property type="entry name" value="WD40"/>
    <property type="match status" value="3"/>
</dbReference>
<sequence length="388" mass="41382">MSQSSTTITLPICTIQTDFKSLIEDVRNGAVPEDTFWISCYKTGEPSVHGKVHLTLNEIDRDLVVYEGTEGVEFEVDGDGSFAAKCSALDISHTKIVMPIKAYSDRLPQSTQGVGKKISAFDVAPDGSRFVTAYDDGSVYISPTSTATSPGTIMSKCHLSTVTSVRFFPSSRVLLTASSDFSLSILSAELPPPSAATPNNGPIRISSVRTFKGHSRGVTSTAIIARGRTILSGSKDGTVRLWDVSSGSQIRMWGTSKFTSIFSTSVGEQGEGAFTGHPDGEESNKIPMPMDPKEVDTADKVAFCGLSDGTFEAFDLGTKLSVFRSSSNRSSSPLHSITYSPLAQSSCDWFGGGSGPRVRHALAGGTTGILCQECRLHRGPHFPRSVTI</sequence>
<dbReference type="Proteomes" id="UP000309038">
    <property type="component" value="Unassembled WGS sequence"/>
</dbReference>
<dbReference type="Pfam" id="PF00400">
    <property type="entry name" value="WD40"/>
    <property type="match status" value="3"/>
</dbReference>
<keyword evidence="3" id="KW-0647">Proteasome</keyword>
<dbReference type="InterPro" id="IPR015943">
    <property type="entry name" value="WD40/YVTN_repeat-like_dom_sf"/>
</dbReference>
<dbReference type="InterPro" id="IPR036322">
    <property type="entry name" value="WD40_repeat_dom_sf"/>
</dbReference>
<accession>A0A4S4KPG6</accession>
<comment type="similarity">
    <text evidence="4">Belongs to the WD repeat PAAF1/RPN14 family.</text>
</comment>
<evidence type="ECO:0000256" key="1">
    <source>
        <dbReference type="ARBA" id="ARBA00022574"/>
    </source>
</evidence>
<evidence type="ECO:0000256" key="2">
    <source>
        <dbReference type="ARBA" id="ARBA00022737"/>
    </source>
</evidence>
<name>A0A4S4KPG6_9APHY</name>
<dbReference type="SUPFAM" id="SSF50978">
    <property type="entry name" value="WD40 repeat-like"/>
    <property type="match status" value="1"/>
</dbReference>
<evidence type="ECO:0000256" key="5">
    <source>
        <dbReference type="PROSITE-ProRule" id="PRU00221"/>
    </source>
</evidence>